<keyword evidence="1" id="KW-0472">Membrane</keyword>
<dbReference type="InterPro" id="IPR053891">
    <property type="entry name" value="Shisa_N"/>
</dbReference>
<organism evidence="4 5">
    <name type="scientific">Cyprinus carpio carpio</name>
    <dbReference type="NCBI Taxonomy" id="630221"/>
    <lineage>
        <taxon>Eukaryota</taxon>
        <taxon>Metazoa</taxon>
        <taxon>Chordata</taxon>
        <taxon>Craniata</taxon>
        <taxon>Vertebrata</taxon>
        <taxon>Euteleostomi</taxon>
        <taxon>Actinopterygii</taxon>
        <taxon>Neopterygii</taxon>
        <taxon>Teleostei</taxon>
        <taxon>Ostariophysi</taxon>
        <taxon>Cypriniformes</taxon>
        <taxon>Cyprinidae</taxon>
        <taxon>Cyprininae</taxon>
        <taxon>Cyprinus</taxon>
    </lineage>
</organism>
<keyword evidence="5" id="KW-1185">Reference proteome</keyword>
<evidence type="ECO:0000313" key="4">
    <source>
        <dbReference type="Ensembl" id="ENSCCRP00000111099.1"/>
    </source>
</evidence>
<evidence type="ECO:0000259" key="3">
    <source>
        <dbReference type="Pfam" id="PF13908"/>
    </source>
</evidence>
<sequence>MASNIPALLLLSAGLFTTTVGYKSCRIQRESVICRSWRSEFCCGTCDDNYCCSDPKKIFTWEAQSDCSFKDHKISPEYSPQSDTVSIAVSASIIGLVAFIILFLICWVCPRCYLYKRFRSPRPVITTATVVTTQYLPQPSAVIQGSQYLPYQARPNIPPYGGQPIPAGSPPSYQEAVGPGCPVPIQVAFDGGQATYPLQSLLPTDYTSPQPAYNPAYTSCTSSVKTSN</sequence>
<protein>
    <submittedName>
        <fullName evidence="4">Si:dkey-42i9.6</fullName>
    </submittedName>
</protein>
<accession>A0A9J7XU72</accession>
<feature type="signal peptide" evidence="2">
    <location>
        <begin position="1"/>
        <end position="21"/>
    </location>
</feature>
<feature type="chain" id="PRO_5039946955" evidence="2">
    <location>
        <begin position="22"/>
        <end position="228"/>
    </location>
</feature>
<proteinExistence type="predicted"/>
<dbReference type="Proteomes" id="UP001108240">
    <property type="component" value="Unplaced"/>
</dbReference>
<keyword evidence="1" id="KW-1133">Transmembrane helix</keyword>
<feature type="domain" description="Shisa N-terminal" evidence="3">
    <location>
        <begin position="29"/>
        <end position="68"/>
    </location>
</feature>
<dbReference type="Ensembl" id="ENSCCRT00000118050.1">
    <property type="protein sequence ID" value="ENSCCRP00000111099.1"/>
    <property type="gene ID" value="ENSCCRG00000057577.1"/>
</dbReference>
<evidence type="ECO:0000313" key="5">
    <source>
        <dbReference type="Proteomes" id="UP001108240"/>
    </source>
</evidence>
<evidence type="ECO:0000256" key="1">
    <source>
        <dbReference type="SAM" id="Phobius"/>
    </source>
</evidence>
<name>A0A9J7XU72_CYPCA</name>
<keyword evidence="2" id="KW-0732">Signal</keyword>
<evidence type="ECO:0000256" key="2">
    <source>
        <dbReference type="SAM" id="SignalP"/>
    </source>
</evidence>
<feature type="transmembrane region" description="Helical" evidence="1">
    <location>
        <begin position="85"/>
        <end position="109"/>
    </location>
</feature>
<dbReference type="AlphaFoldDB" id="A0A9J7XU72"/>
<keyword evidence="1" id="KW-0812">Transmembrane</keyword>
<reference evidence="4" key="2">
    <citation type="submission" date="2025-09" db="UniProtKB">
        <authorList>
            <consortium name="Ensembl"/>
        </authorList>
    </citation>
    <scope>IDENTIFICATION</scope>
</reference>
<reference evidence="4" key="1">
    <citation type="submission" date="2025-08" db="UniProtKB">
        <authorList>
            <consortium name="Ensembl"/>
        </authorList>
    </citation>
    <scope>IDENTIFICATION</scope>
</reference>
<dbReference type="GeneTree" id="ENSGT00940000166256"/>
<dbReference type="OMA" id="DNTHTTV"/>
<dbReference type="Pfam" id="PF13908">
    <property type="entry name" value="Shisa_N"/>
    <property type="match status" value="1"/>
</dbReference>